<keyword evidence="4" id="KW-1185">Reference proteome</keyword>
<dbReference type="InterPro" id="IPR043168">
    <property type="entry name" value="DegV_C"/>
</dbReference>
<keyword evidence="1" id="KW-0446">Lipid-binding</keyword>
<dbReference type="AlphaFoldDB" id="M2WH70"/>
<dbReference type="EMBL" id="ANHZ02000001">
    <property type="protein sequence ID" value="EME37917.1"/>
    <property type="molecule type" value="Genomic_DNA"/>
</dbReference>
<protein>
    <recommendedName>
        <fullName evidence="5">DegV family protein</fullName>
    </recommendedName>
</protein>
<dbReference type="NCBIfam" id="TIGR00762">
    <property type="entry name" value="DegV"/>
    <property type="match status" value="1"/>
</dbReference>
<evidence type="ECO:0000313" key="4">
    <source>
        <dbReference type="Proteomes" id="UP000009877"/>
    </source>
</evidence>
<evidence type="ECO:0008006" key="5">
    <source>
        <dbReference type="Google" id="ProtNLM"/>
    </source>
</evidence>
<dbReference type="STRING" id="71999.KPaMU14_05765"/>
<reference evidence="3 4" key="1">
    <citation type="journal article" date="2014" name="Genome Announc.">
        <title>Draft Genome Sequence of Kocuria palustris PEL.</title>
        <authorList>
            <person name="Sharma G."/>
            <person name="Khatri I."/>
            <person name="Subramanian S."/>
        </authorList>
    </citation>
    <scope>NUCLEOTIDE SEQUENCE [LARGE SCALE GENOMIC DNA]</scope>
    <source>
        <strain evidence="3 4">PEL</strain>
    </source>
</reference>
<dbReference type="PANTHER" id="PTHR33434:SF2">
    <property type="entry name" value="FATTY ACID-BINDING PROTEIN TM_1468"/>
    <property type="match status" value="1"/>
</dbReference>
<dbReference type="SUPFAM" id="SSF82549">
    <property type="entry name" value="DAK1/DegV-like"/>
    <property type="match status" value="1"/>
</dbReference>
<feature type="region of interest" description="Disordered" evidence="2">
    <location>
        <begin position="21"/>
        <end position="54"/>
    </location>
</feature>
<sequence>MSGQRRIAVVTDDAAALPQEWVFPPAGGTAGADVAGQDPERTEGAADASSVLTDEDERAVARSGRPGLAVAAMPVSVDDTDLDQDRDDWLAVVEEALAAGRSAVTSRPSPGQLLRQYRQLEAQGYEGIVSVHCSAQLSGSATSARIASAAVGIPVEIVDSRTIAMAEGRGVMEAWEAAGTGADLAETAEAARAGSAASQLLLWVPGLDALRRGGRIPPSVAALGSMLQVRPVLRLVNGQLAIAELPMTEQRARTRLLRRAGRALRDSTRDVPEVTVHHLLDDHGQERAEEFAAQLVAEHCPDARARCVPMPAVLAAHAGAGALSVIIRG</sequence>
<dbReference type="Gene3D" id="3.30.1180.10">
    <property type="match status" value="1"/>
</dbReference>
<dbReference type="PANTHER" id="PTHR33434">
    <property type="entry name" value="DEGV DOMAIN-CONTAINING PROTEIN DR_1986-RELATED"/>
    <property type="match status" value="1"/>
</dbReference>
<evidence type="ECO:0000313" key="3">
    <source>
        <dbReference type="EMBL" id="EME37917.1"/>
    </source>
</evidence>
<organism evidence="3 4">
    <name type="scientific">Kocuria palustris PEL</name>
    <dbReference type="NCBI Taxonomy" id="1236550"/>
    <lineage>
        <taxon>Bacteria</taxon>
        <taxon>Bacillati</taxon>
        <taxon>Actinomycetota</taxon>
        <taxon>Actinomycetes</taxon>
        <taxon>Micrococcales</taxon>
        <taxon>Micrococcaceae</taxon>
        <taxon>Kocuria</taxon>
    </lineage>
</organism>
<dbReference type="PROSITE" id="PS51482">
    <property type="entry name" value="DEGV"/>
    <property type="match status" value="1"/>
</dbReference>
<proteinExistence type="predicted"/>
<gene>
    <name evidence="3" type="ORF">C884_00112</name>
</gene>
<dbReference type="GO" id="GO:0008289">
    <property type="term" value="F:lipid binding"/>
    <property type="evidence" value="ECO:0007669"/>
    <property type="project" value="UniProtKB-KW"/>
</dbReference>
<evidence type="ECO:0000256" key="2">
    <source>
        <dbReference type="SAM" id="MobiDB-lite"/>
    </source>
</evidence>
<dbReference type="InterPro" id="IPR003797">
    <property type="entry name" value="DegV"/>
</dbReference>
<dbReference type="Proteomes" id="UP000009877">
    <property type="component" value="Unassembled WGS sequence"/>
</dbReference>
<dbReference type="Gene3D" id="3.40.50.10170">
    <property type="match status" value="1"/>
</dbReference>
<name>M2WH70_9MICC</name>
<comment type="caution">
    <text evidence="3">The sequence shown here is derived from an EMBL/GenBank/DDBJ whole genome shotgun (WGS) entry which is preliminary data.</text>
</comment>
<dbReference type="RefSeq" id="WP_006213260.1">
    <property type="nucleotide sequence ID" value="NZ_ANHZ02000001.1"/>
</dbReference>
<dbReference type="Pfam" id="PF02645">
    <property type="entry name" value="DegV"/>
    <property type="match status" value="1"/>
</dbReference>
<dbReference type="InterPro" id="IPR050270">
    <property type="entry name" value="DegV_domain_contain"/>
</dbReference>
<evidence type="ECO:0000256" key="1">
    <source>
        <dbReference type="ARBA" id="ARBA00023121"/>
    </source>
</evidence>
<accession>M2WH70</accession>